<dbReference type="EMBL" id="CP016776">
    <property type="protein sequence ID" value="ASY19847.1"/>
    <property type="molecule type" value="Genomic_DNA"/>
</dbReference>
<organism evidence="5 6">
    <name type="scientific">Candidatus Planktophila vernalis</name>
    <dbReference type="NCBI Taxonomy" id="1884907"/>
    <lineage>
        <taxon>Bacteria</taxon>
        <taxon>Bacillati</taxon>
        <taxon>Actinomycetota</taxon>
        <taxon>Actinomycetes</taxon>
        <taxon>Candidatus Nanopelagicales</taxon>
        <taxon>Candidatus Nanopelagicaceae</taxon>
        <taxon>Candidatus Planktophila</taxon>
    </lineage>
</organism>
<dbReference type="PANTHER" id="PTHR24421">
    <property type="entry name" value="NITRATE/NITRITE SENSOR PROTEIN NARX-RELATED"/>
    <property type="match status" value="1"/>
</dbReference>
<feature type="domain" description="Signal transduction histidine kinase subgroup 3 dimerisation and phosphoacceptor" evidence="4">
    <location>
        <begin position="6"/>
        <end position="68"/>
    </location>
</feature>
<dbReference type="Pfam" id="PF07730">
    <property type="entry name" value="HisKA_3"/>
    <property type="match status" value="1"/>
</dbReference>
<keyword evidence="1" id="KW-0808">Transferase</keyword>
<dbReference type="GO" id="GO:0016020">
    <property type="term" value="C:membrane"/>
    <property type="evidence" value="ECO:0007669"/>
    <property type="project" value="InterPro"/>
</dbReference>
<dbReference type="Proteomes" id="UP000217186">
    <property type="component" value="Chromosome"/>
</dbReference>
<dbReference type="KEGG" id="pvn:A7sIIA15_02950"/>
<dbReference type="AlphaFoldDB" id="A0A249KSW8"/>
<sequence>MSLTQRVKLAQELHDGIAQDLVGLGYGLDSLLFQEDDETKRAALRSVRFDINTLIEKVRSEILELRTERNEQELLGSQPELTYELNKVFSEIINNVTEHSHATRLDVTFIDNGIGGATQVENHYGIPGISERIMALGGHVDIHSDFTGTNVAISLDLLTP</sequence>
<evidence type="ECO:0000256" key="2">
    <source>
        <dbReference type="ARBA" id="ARBA00022777"/>
    </source>
</evidence>
<keyword evidence="6" id="KW-1185">Reference proteome</keyword>
<dbReference type="InterPro" id="IPR011712">
    <property type="entry name" value="Sig_transdc_His_kin_sub3_dim/P"/>
</dbReference>
<gene>
    <name evidence="5" type="ORF">A7sIIA15_02950</name>
</gene>
<evidence type="ECO:0000256" key="3">
    <source>
        <dbReference type="ARBA" id="ARBA00023012"/>
    </source>
</evidence>
<evidence type="ECO:0000256" key="1">
    <source>
        <dbReference type="ARBA" id="ARBA00022679"/>
    </source>
</evidence>
<evidence type="ECO:0000259" key="4">
    <source>
        <dbReference type="Pfam" id="PF07730"/>
    </source>
</evidence>
<reference evidence="5 6" key="1">
    <citation type="submission" date="2016-07" db="EMBL/GenBank/DDBJ databases">
        <title>High microdiversification within the ubiquitous acI lineage of Actinobacteria.</title>
        <authorList>
            <person name="Neuenschwander S.M."/>
            <person name="Salcher M."/>
            <person name="Ghai R."/>
            <person name="Pernthaler J."/>
        </authorList>
    </citation>
    <scope>NUCLEOTIDE SEQUENCE [LARGE SCALE GENOMIC DNA]</scope>
    <source>
        <strain evidence="5">MMS-IIA-15</strain>
    </source>
</reference>
<keyword evidence="2 5" id="KW-0418">Kinase</keyword>
<evidence type="ECO:0000313" key="6">
    <source>
        <dbReference type="Proteomes" id="UP000217186"/>
    </source>
</evidence>
<keyword evidence="3" id="KW-0902">Two-component regulatory system</keyword>
<name>A0A249KSW8_9ACTN</name>
<accession>A0A249KSW8</accession>
<dbReference type="InterPro" id="IPR050482">
    <property type="entry name" value="Sensor_HK_TwoCompSys"/>
</dbReference>
<proteinExistence type="predicted"/>
<dbReference type="Gene3D" id="3.30.565.10">
    <property type="entry name" value="Histidine kinase-like ATPase, C-terminal domain"/>
    <property type="match status" value="1"/>
</dbReference>
<protein>
    <submittedName>
        <fullName evidence="5">Histidine kinase</fullName>
    </submittedName>
</protein>
<dbReference type="GO" id="GO:0046983">
    <property type="term" value="F:protein dimerization activity"/>
    <property type="evidence" value="ECO:0007669"/>
    <property type="project" value="InterPro"/>
</dbReference>
<dbReference type="SUPFAM" id="SSF55874">
    <property type="entry name" value="ATPase domain of HSP90 chaperone/DNA topoisomerase II/histidine kinase"/>
    <property type="match status" value="1"/>
</dbReference>
<dbReference type="GO" id="GO:0000155">
    <property type="term" value="F:phosphorelay sensor kinase activity"/>
    <property type="evidence" value="ECO:0007669"/>
    <property type="project" value="InterPro"/>
</dbReference>
<dbReference type="InterPro" id="IPR036890">
    <property type="entry name" value="HATPase_C_sf"/>
</dbReference>
<evidence type="ECO:0000313" key="5">
    <source>
        <dbReference type="EMBL" id="ASY19847.1"/>
    </source>
</evidence>